<keyword evidence="1" id="KW-0812">Transmembrane</keyword>
<feature type="transmembrane region" description="Helical" evidence="1">
    <location>
        <begin position="58"/>
        <end position="83"/>
    </location>
</feature>
<feature type="transmembrane region" description="Helical" evidence="1">
    <location>
        <begin position="95"/>
        <end position="120"/>
    </location>
</feature>
<comment type="caution">
    <text evidence="2">The sequence shown here is derived from an EMBL/GenBank/DDBJ whole genome shotgun (WGS) entry which is preliminary data.</text>
</comment>
<dbReference type="RefSeq" id="WP_191813748.1">
    <property type="nucleotide sequence ID" value="NZ_JACSQT010000004.1"/>
</dbReference>
<accession>A0ABR8QPM1</accession>
<evidence type="ECO:0000313" key="2">
    <source>
        <dbReference type="EMBL" id="MBD7937481.1"/>
    </source>
</evidence>
<feature type="transmembrane region" description="Helical" evidence="1">
    <location>
        <begin position="140"/>
        <end position="161"/>
    </location>
</feature>
<organism evidence="2 3">
    <name type="scientific">Cytobacillus stercorigallinarum</name>
    <dbReference type="NCBI Taxonomy" id="2762240"/>
    <lineage>
        <taxon>Bacteria</taxon>
        <taxon>Bacillati</taxon>
        <taxon>Bacillota</taxon>
        <taxon>Bacilli</taxon>
        <taxon>Bacillales</taxon>
        <taxon>Bacillaceae</taxon>
        <taxon>Cytobacillus</taxon>
    </lineage>
</organism>
<sequence>MNYKKLLFTEGLLTRFFAFLLTFWVLFVTTIVISHLSLPEGLLLGKITGGNLELSSNFFVSTLQILTYNLISIICIVIGSLFARRKKEKDIYHSYGANVLIVLAVLFGLVLGTNSFGIQVENVSLLYKILGLFDVTQRSAIWEITSIIMMTSVFSNKSLVFTTGKKTTTIKWKQLFFSKLEIGFIIVSLLFLVVGAIVESTAIYSVLSK</sequence>
<dbReference type="Proteomes" id="UP000657931">
    <property type="component" value="Unassembled WGS sequence"/>
</dbReference>
<dbReference type="EMBL" id="JACSQT010000004">
    <property type="protein sequence ID" value="MBD7937481.1"/>
    <property type="molecule type" value="Genomic_DNA"/>
</dbReference>
<keyword evidence="3" id="KW-1185">Reference proteome</keyword>
<protein>
    <submittedName>
        <fullName evidence="2">Uncharacterized protein</fullName>
    </submittedName>
</protein>
<feature type="transmembrane region" description="Helical" evidence="1">
    <location>
        <begin position="12"/>
        <end position="38"/>
    </location>
</feature>
<evidence type="ECO:0000313" key="3">
    <source>
        <dbReference type="Proteomes" id="UP000657931"/>
    </source>
</evidence>
<keyword evidence="1" id="KW-1133">Transmembrane helix</keyword>
<feature type="transmembrane region" description="Helical" evidence="1">
    <location>
        <begin position="182"/>
        <end position="207"/>
    </location>
</feature>
<reference evidence="2 3" key="1">
    <citation type="submission" date="2020-08" db="EMBL/GenBank/DDBJ databases">
        <title>A Genomic Blueprint of the Chicken Gut Microbiome.</title>
        <authorList>
            <person name="Gilroy R."/>
            <person name="Ravi A."/>
            <person name="Getino M."/>
            <person name="Pursley I."/>
            <person name="Horton D.L."/>
            <person name="Alikhan N.-F."/>
            <person name="Baker D."/>
            <person name="Gharbi K."/>
            <person name="Hall N."/>
            <person name="Watson M."/>
            <person name="Adriaenssens E.M."/>
            <person name="Foster-Nyarko E."/>
            <person name="Jarju S."/>
            <person name="Secka A."/>
            <person name="Antonio M."/>
            <person name="Oren A."/>
            <person name="Chaudhuri R."/>
            <person name="La Ragione R.M."/>
            <person name="Hildebrand F."/>
            <person name="Pallen M.J."/>
        </authorList>
    </citation>
    <scope>NUCLEOTIDE SEQUENCE [LARGE SCALE GENOMIC DNA]</scope>
    <source>
        <strain evidence="2 3">Sa5YUA1</strain>
    </source>
</reference>
<name>A0ABR8QPM1_9BACI</name>
<proteinExistence type="predicted"/>
<gene>
    <name evidence="2" type="ORF">H9655_10640</name>
</gene>
<evidence type="ECO:0000256" key="1">
    <source>
        <dbReference type="SAM" id="Phobius"/>
    </source>
</evidence>
<keyword evidence="1" id="KW-0472">Membrane</keyword>